<dbReference type="PANTHER" id="PTHR34185">
    <property type="entry name" value="DIADENYLATE CYCLASE"/>
    <property type="match status" value="1"/>
</dbReference>
<dbReference type="Pfam" id="PF02457">
    <property type="entry name" value="DAC"/>
    <property type="match status" value="1"/>
</dbReference>
<keyword evidence="9 10" id="KW-0472">Membrane</keyword>
<keyword evidence="7 10" id="KW-0067">ATP-binding</keyword>
<dbReference type="Proteomes" id="UP000054301">
    <property type="component" value="Unassembled WGS sequence"/>
</dbReference>
<dbReference type="Gene3D" id="3.40.1700.10">
    <property type="entry name" value="DNA integrity scanning protein, DisA, N-terminal domain"/>
    <property type="match status" value="1"/>
</dbReference>
<dbReference type="FunFam" id="3.40.1700.10:FF:000002">
    <property type="entry name" value="Diadenylate cyclase"/>
    <property type="match status" value="1"/>
</dbReference>
<dbReference type="PROSITE" id="PS51794">
    <property type="entry name" value="DAC"/>
    <property type="match status" value="1"/>
</dbReference>
<organism evidence="12 13">
    <name type="scientific">Chlamydia pecorum</name>
    <dbReference type="NCBI Taxonomy" id="85991"/>
    <lineage>
        <taxon>Bacteria</taxon>
        <taxon>Pseudomonadati</taxon>
        <taxon>Chlamydiota</taxon>
        <taxon>Chlamydiia</taxon>
        <taxon>Chlamydiales</taxon>
        <taxon>Chlamydiaceae</taxon>
        <taxon>Chlamydia/Chlamydophila group</taxon>
        <taxon>Chlamydia</taxon>
    </lineage>
</organism>
<comment type="function">
    <text evidence="10">Catalyzes the condensation of 2 ATP molecules into cyclic di-AMP (c-di-AMP), a second messenger used to regulate differing processes in different bacteria.</text>
</comment>
<dbReference type="EMBL" id="LFRH01000005">
    <property type="protein sequence ID" value="KTF28458.1"/>
    <property type="molecule type" value="Genomic_DNA"/>
</dbReference>
<dbReference type="InterPro" id="IPR034701">
    <property type="entry name" value="CdaA"/>
</dbReference>
<dbReference type="EC" id="2.7.7.85" evidence="10"/>
<gene>
    <name evidence="10" type="primary">dacA</name>
    <name evidence="12" type="ORF">cpL1_0900</name>
</gene>
<evidence type="ECO:0000313" key="13">
    <source>
        <dbReference type="Proteomes" id="UP000054301"/>
    </source>
</evidence>
<name>A0AA40PQ36_9CHLA</name>
<comment type="caution">
    <text evidence="12">The sequence shown here is derived from an EMBL/GenBank/DDBJ whole genome shotgun (WGS) entry which is preliminary data.</text>
</comment>
<evidence type="ECO:0000313" key="12">
    <source>
        <dbReference type="EMBL" id="KTF28458.1"/>
    </source>
</evidence>
<keyword evidence="2 10" id="KW-1003">Cell membrane</keyword>
<dbReference type="PANTHER" id="PTHR34185:SF1">
    <property type="entry name" value="DIADENYLATE CYCLASE"/>
    <property type="match status" value="1"/>
</dbReference>
<evidence type="ECO:0000256" key="1">
    <source>
        <dbReference type="ARBA" id="ARBA00000877"/>
    </source>
</evidence>
<feature type="domain" description="DAC" evidence="11">
    <location>
        <begin position="79"/>
        <end position="237"/>
    </location>
</feature>
<evidence type="ECO:0000256" key="4">
    <source>
        <dbReference type="ARBA" id="ARBA00022692"/>
    </source>
</evidence>
<dbReference type="AlphaFoldDB" id="A0AA40PQ36"/>
<evidence type="ECO:0000256" key="3">
    <source>
        <dbReference type="ARBA" id="ARBA00022679"/>
    </source>
</evidence>
<sequence>MPLDFTLYITPLVEILLIWIILDYLFKFFWGTRAMDVVFGLLVFMFFFALADKFNLPIIRRLMLHMANVFAIVAFIIFQPEIRLALSRIRFRGKKFAFINTHDQFVEHLTSSIYHLSERQIGALVVLERQDLFDEYLSFSSVKINADFSEELLETIFDPSSPLHDGAVILRGETIAYARVVLPLAHDTSQLSRSMGTRHRAALGASQRSDALVITVSEENGNVSLSRDGLLTRGVKMDRFQAVLRSILSPKEKKHKTLFSRIWKK</sequence>
<reference evidence="12 13" key="1">
    <citation type="submission" date="2015-06" db="EMBL/GenBank/DDBJ databases">
        <title>More than comparative genomics: Whole genome sequencing reveals elusive C. pecorum plasmid and re-evaluates genetic differences and phylogenetic relationships between C. pecorum from pig, cattle, sheep and koala hosts.</title>
        <authorList>
            <person name="Jelocnik M."/>
            <person name="Bachmann N.L."/>
            <person name="Kaltenboeck B."/>
            <person name="Waugh C."/>
            <person name="Woolford L."/>
            <person name="Speight N."/>
            <person name="Gillett A."/>
            <person name="Higgins D."/>
            <person name="Flanagan C."/>
            <person name="Myers G."/>
            <person name="Timms P."/>
            <person name="Polkinghorne A."/>
        </authorList>
    </citation>
    <scope>NUCLEOTIDE SEQUENCE [LARGE SCALE GENOMIC DNA]</scope>
    <source>
        <strain evidence="12 13">L1</strain>
    </source>
</reference>
<dbReference type="InterPro" id="IPR050338">
    <property type="entry name" value="DisA"/>
</dbReference>
<dbReference type="InterPro" id="IPR014046">
    <property type="entry name" value="C-di-AMP_synthase"/>
</dbReference>
<dbReference type="GO" id="GO:0005524">
    <property type="term" value="F:ATP binding"/>
    <property type="evidence" value="ECO:0007669"/>
    <property type="project" value="UniProtKB-UniRule"/>
</dbReference>
<feature type="transmembrane region" description="Helical" evidence="10">
    <location>
        <begin position="6"/>
        <end position="26"/>
    </location>
</feature>
<accession>A0AA40PQ36</accession>
<keyword evidence="4 10" id="KW-0812">Transmembrane</keyword>
<dbReference type="RefSeq" id="WP_021756757.1">
    <property type="nucleotide sequence ID" value="NZ_CP080401.1"/>
</dbReference>
<feature type="transmembrane region" description="Helical" evidence="10">
    <location>
        <begin position="33"/>
        <end position="51"/>
    </location>
</feature>
<keyword evidence="3 10" id="KW-0808">Transferase</keyword>
<dbReference type="InterPro" id="IPR036888">
    <property type="entry name" value="DNA_integrity_DisA_N_sf"/>
</dbReference>
<comment type="catalytic activity">
    <reaction evidence="1 10">
        <text>2 ATP = 3',3'-c-di-AMP + 2 diphosphate</text>
        <dbReference type="Rhea" id="RHEA:35655"/>
        <dbReference type="ChEBI" id="CHEBI:30616"/>
        <dbReference type="ChEBI" id="CHEBI:33019"/>
        <dbReference type="ChEBI" id="CHEBI:71500"/>
        <dbReference type="EC" id="2.7.7.85"/>
    </reaction>
</comment>
<comment type="subunit">
    <text evidence="10">Probably a homodimer.</text>
</comment>
<evidence type="ECO:0000256" key="2">
    <source>
        <dbReference type="ARBA" id="ARBA00022475"/>
    </source>
</evidence>
<evidence type="ECO:0000256" key="6">
    <source>
        <dbReference type="ARBA" id="ARBA00022741"/>
    </source>
</evidence>
<dbReference type="PIRSF" id="PIRSF004793">
    <property type="entry name" value="UCP004793"/>
    <property type="match status" value="1"/>
</dbReference>
<dbReference type="GO" id="GO:0006171">
    <property type="term" value="P:cAMP biosynthetic process"/>
    <property type="evidence" value="ECO:0007669"/>
    <property type="project" value="InterPro"/>
</dbReference>
<evidence type="ECO:0000256" key="10">
    <source>
        <dbReference type="HAMAP-Rule" id="MF_01499"/>
    </source>
</evidence>
<dbReference type="InterPro" id="IPR003390">
    <property type="entry name" value="DNA_integrity_scan_DisA_N"/>
</dbReference>
<evidence type="ECO:0000256" key="5">
    <source>
        <dbReference type="ARBA" id="ARBA00022695"/>
    </source>
</evidence>
<evidence type="ECO:0000256" key="7">
    <source>
        <dbReference type="ARBA" id="ARBA00022840"/>
    </source>
</evidence>
<dbReference type="GO" id="GO:0106408">
    <property type="term" value="F:diadenylate cyclase activity"/>
    <property type="evidence" value="ECO:0007669"/>
    <property type="project" value="UniProtKB-EC"/>
</dbReference>
<evidence type="ECO:0000256" key="8">
    <source>
        <dbReference type="ARBA" id="ARBA00022989"/>
    </source>
</evidence>
<feature type="transmembrane region" description="Helical" evidence="10">
    <location>
        <begin position="63"/>
        <end position="86"/>
    </location>
</feature>
<dbReference type="GO" id="GO:0004016">
    <property type="term" value="F:adenylate cyclase activity"/>
    <property type="evidence" value="ECO:0007669"/>
    <property type="project" value="UniProtKB-UniRule"/>
</dbReference>
<keyword evidence="8 10" id="KW-1133">Transmembrane helix</keyword>
<keyword evidence="5 10" id="KW-0548">Nucleotidyltransferase</keyword>
<evidence type="ECO:0000256" key="9">
    <source>
        <dbReference type="ARBA" id="ARBA00023136"/>
    </source>
</evidence>
<keyword evidence="6 10" id="KW-0547">Nucleotide-binding</keyword>
<evidence type="ECO:0000259" key="11">
    <source>
        <dbReference type="PROSITE" id="PS51794"/>
    </source>
</evidence>
<comment type="similarity">
    <text evidence="10">Belongs to the adenylate cyclase family. DacA/CdaA subfamily.</text>
</comment>
<protein>
    <recommendedName>
        <fullName evidence="10">Diadenylate cyclase</fullName>
        <shortName evidence="10">DAC</shortName>
        <ecNumber evidence="10">2.7.7.85</ecNumber>
    </recommendedName>
    <alternativeName>
        <fullName evidence="10">Cyclic-di-AMP synthase</fullName>
        <shortName evidence="10">c-di-AMP synthase</shortName>
    </alternativeName>
</protein>
<proteinExistence type="inferred from homology"/>
<dbReference type="SUPFAM" id="SSF143597">
    <property type="entry name" value="YojJ-like"/>
    <property type="match status" value="1"/>
</dbReference>
<dbReference type="HAMAP" id="MF_01499">
    <property type="entry name" value="DacA"/>
    <property type="match status" value="1"/>
</dbReference>
<dbReference type="GeneID" id="99718984"/>
<comment type="caution">
    <text evidence="10">Lacks conserved residue(s) required for the propagation of feature annotation.</text>
</comment>
<dbReference type="NCBIfam" id="TIGR00159">
    <property type="entry name" value="diadenylate cyclase CdaA"/>
    <property type="match status" value="1"/>
</dbReference>